<dbReference type="AlphaFoldDB" id="A0A238YT81"/>
<dbReference type="EMBL" id="FZOA01000003">
    <property type="protein sequence ID" value="SNR73803.1"/>
    <property type="molecule type" value="Genomic_DNA"/>
</dbReference>
<proteinExistence type="predicted"/>
<dbReference type="OrthoDB" id="5438497at2"/>
<protein>
    <recommendedName>
        <fullName evidence="3">Ubiquitin-activating enzyme E1 FCCH domain-containing protein</fullName>
    </recommendedName>
</protein>
<dbReference type="Gene3D" id="2.60.40.10">
    <property type="entry name" value="Immunoglobulins"/>
    <property type="match status" value="1"/>
</dbReference>
<organism evidence="1 2">
    <name type="scientific">Methylobacillus rhizosphaerae</name>
    <dbReference type="NCBI Taxonomy" id="551994"/>
    <lineage>
        <taxon>Bacteria</taxon>
        <taxon>Pseudomonadati</taxon>
        <taxon>Pseudomonadota</taxon>
        <taxon>Betaproteobacteria</taxon>
        <taxon>Nitrosomonadales</taxon>
        <taxon>Methylophilaceae</taxon>
        <taxon>Methylobacillus</taxon>
    </lineage>
</organism>
<dbReference type="Proteomes" id="UP000198305">
    <property type="component" value="Unassembled WGS sequence"/>
</dbReference>
<dbReference type="RefSeq" id="WP_089374926.1">
    <property type="nucleotide sequence ID" value="NZ_FZOA01000003.1"/>
</dbReference>
<evidence type="ECO:0000313" key="1">
    <source>
        <dbReference type="EMBL" id="SNR73803.1"/>
    </source>
</evidence>
<evidence type="ECO:0008006" key="3">
    <source>
        <dbReference type="Google" id="ProtNLM"/>
    </source>
</evidence>
<sequence>MAYKIPQISFGGGEVSPEMYGRIDDARYRAGLAKCRNFVIKPQGPAENRPGFAYVCEVKDSSKAVRLIPFTFSSTQTMVIEMGEGYFRFHTNGATIMDDDGITPLELASPYAEKDLFDIHYVQSADVLTLAHQEYAPSELRRLGATQWELKEINFNPSIQPPQNVLAVETGSTEDKYTYYYVVTALDTYGTGESKQSVEASVEGNLFETGATVTVSWDAVSGATSYNVYKLQGGIYGYIGQTNGNSIVDDNIAPDMSKTPPIYDPTFAAGGIESVPVLDGGSGYGTEIKGGGITKITMTNKGNNYRSPVLTVSDPTGTGATFQATSSGFGSPIFSVKVLTPGSGYTNPTFTFSDAVGSGSGASCIAYIEDIPTNTPALEVTDTTGSGALLVPIINSSNEVVGVNVVNPGQDYSSPVITWSNAAGGSGAVFGDAVLGGDDYPGAVSYFEQRRCFAGSANKPQNIWMTKSGTEANMSYSLPVRDDDRISFRVAAREANTIRHIVPMTQLLLLTSSAEWRVGSVNSDAITPSTISVSPQSYVGASNVQPSIINNTLIYGAARGGHVRELAYNWQANGFVTGDLSLRSSHLFDNYEILDMAYAKAPQPIMWFVSSSGKLLGLTYVPEQQVGAWHQHDTDGIFESCAAVAEGGEDVLYCVIRREINGQSVRYIERLHSRLFTDKQDAFFVDCGSTYSGPPSDVISGLDYIEGKTVNILADGAVHPQRVVTGGSITLDVEASIVHIGLPIESDFKTLPLTVQLQDGSFGQGHIKNINKVWLRVINSSGVFAGPDENSLTEYKQRTNEPWGSPPALKSAEVSITLSPSWNEGGQIMIRQSDPLPLTVVSLTAEVTMG</sequence>
<dbReference type="InterPro" id="IPR013783">
    <property type="entry name" value="Ig-like_fold"/>
</dbReference>
<gene>
    <name evidence="1" type="ORF">SAMN05192560_0782</name>
</gene>
<name>A0A238YT81_9PROT</name>
<accession>A0A238YT81</accession>
<reference evidence="2" key="1">
    <citation type="submission" date="2017-06" db="EMBL/GenBank/DDBJ databases">
        <authorList>
            <person name="Varghese N."/>
            <person name="Submissions S."/>
        </authorList>
    </citation>
    <scope>NUCLEOTIDE SEQUENCE [LARGE SCALE GENOMIC DNA]</scope>
    <source>
        <strain evidence="2">Ca-68</strain>
    </source>
</reference>
<evidence type="ECO:0000313" key="2">
    <source>
        <dbReference type="Proteomes" id="UP000198305"/>
    </source>
</evidence>
<keyword evidence="2" id="KW-1185">Reference proteome</keyword>